<evidence type="ECO:0000256" key="4">
    <source>
        <dbReference type="SAM" id="MobiDB-lite"/>
    </source>
</evidence>
<dbReference type="CDD" id="cd17246">
    <property type="entry name" value="RMtype1_S_SonII-TRD2-CR2_like"/>
    <property type="match status" value="1"/>
</dbReference>
<proteinExistence type="inferred from homology"/>
<dbReference type="Pfam" id="PF01420">
    <property type="entry name" value="Methylase_S"/>
    <property type="match status" value="2"/>
</dbReference>
<evidence type="ECO:0000256" key="3">
    <source>
        <dbReference type="ARBA" id="ARBA00023125"/>
    </source>
</evidence>
<comment type="caution">
    <text evidence="6">The sequence shown here is derived from an EMBL/GenBank/DDBJ whole genome shotgun (WGS) entry which is preliminary data.</text>
</comment>
<name>A0A841GYY7_9BACT</name>
<keyword evidence="3" id="KW-0238">DNA-binding</keyword>
<dbReference type="EMBL" id="JACHIA010000006">
    <property type="protein sequence ID" value="MBB6071001.1"/>
    <property type="molecule type" value="Genomic_DNA"/>
</dbReference>
<dbReference type="InterPro" id="IPR044946">
    <property type="entry name" value="Restrct_endonuc_typeI_TRD_sf"/>
</dbReference>
<evidence type="ECO:0000313" key="6">
    <source>
        <dbReference type="EMBL" id="MBB6071001.1"/>
    </source>
</evidence>
<evidence type="ECO:0000259" key="5">
    <source>
        <dbReference type="Pfam" id="PF01420"/>
    </source>
</evidence>
<keyword evidence="6" id="KW-0378">Hydrolase</keyword>
<dbReference type="InterPro" id="IPR000055">
    <property type="entry name" value="Restrct_endonuc_typeI_TRD"/>
</dbReference>
<evidence type="ECO:0000256" key="1">
    <source>
        <dbReference type="ARBA" id="ARBA00010923"/>
    </source>
</evidence>
<organism evidence="6 7">
    <name type="scientific">Longimicrobium terrae</name>
    <dbReference type="NCBI Taxonomy" id="1639882"/>
    <lineage>
        <taxon>Bacteria</taxon>
        <taxon>Pseudomonadati</taxon>
        <taxon>Gemmatimonadota</taxon>
        <taxon>Longimicrobiia</taxon>
        <taxon>Longimicrobiales</taxon>
        <taxon>Longimicrobiaceae</taxon>
        <taxon>Longimicrobium</taxon>
    </lineage>
</organism>
<dbReference type="PANTHER" id="PTHR43140">
    <property type="entry name" value="TYPE-1 RESTRICTION ENZYME ECOKI SPECIFICITY PROTEIN"/>
    <property type="match status" value="1"/>
</dbReference>
<reference evidence="6 7" key="1">
    <citation type="submission" date="2020-08" db="EMBL/GenBank/DDBJ databases">
        <title>Genomic Encyclopedia of Type Strains, Phase IV (KMG-IV): sequencing the most valuable type-strain genomes for metagenomic binning, comparative biology and taxonomic classification.</title>
        <authorList>
            <person name="Goeker M."/>
        </authorList>
    </citation>
    <scope>NUCLEOTIDE SEQUENCE [LARGE SCALE GENOMIC DNA]</scope>
    <source>
        <strain evidence="6 7">DSM 29007</strain>
    </source>
</reference>
<protein>
    <submittedName>
        <fullName evidence="6">Type I restriction enzyme S subunit</fullName>
        <ecNumber evidence="6">3.1.21.3</ecNumber>
    </submittedName>
</protein>
<dbReference type="SUPFAM" id="SSF116734">
    <property type="entry name" value="DNA methylase specificity domain"/>
    <property type="match status" value="2"/>
</dbReference>
<feature type="region of interest" description="Disordered" evidence="4">
    <location>
        <begin position="466"/>
        <end position="488"/>
    </location>
</feature>
<dbReference type="PANTHER" id="PTHR43140:SF1">
    <property type="entry name" value="TYPE I RESTRICTION ENZYME ECOKI SPECIFICITY SUBUNIT"/>
    <property type="match status" value="1"/>
</dbReference>
<keyword evidence="2" id="KW-0680">Restriction system</keyword>
<sequence>MSDATIPPGWAAVRLGEVAEFVMGQAPPGDTCNRSQNGTVFVKAGEFGSLHPLIREWTTKPLKMARSGDVLVCVVGATAGKLNLAVDAAIGRSVAAIRPTSALDTKFLYYTLLPRVQELRRGSAGSAQGVISQADLGAITLLLPPIAEQYRIVCEVEELRAKAGIARTALAKTPELLDRLRQSVLASAFRGDLTAGWRANNPDVEPAAKLLSEIRHQRRAKWDAGVQEGTNKRRTYPEPRAFSSAEMPDLPVGWEWTTVEHLSTKVTDGVHSKPVYVDAGVPFITVKNLTAGPGLSFENTKYISEDDHREFTRRTAPEKGDILVSKDGTLGVVRRIESDCPFSIFVSVALIKPVSDLIGEYLAQALTSPQVQAGMKATGTGLQHIHLVDLRATPIPLPPEKEIPVLLARLKDRLELTALRKAQQGATEGMYALEQAILAKAFRGELVPQDPDDEPASVLLERIRAEREAQGERKGGRRKRATAASGQG</sequence>
<dbReference type="RefSeq" id="WP_170033476.1">
    <property type="nucleotide sequence ID" value="NZ_JABDTL010000001.1"/>
</dbReference>
<dbReference type="CDD" id="cd17496">
    <property type="entry name" value="RMtype1_S_BliBORF2384P-TRD1-CR1_like"/>
    <property type="match status" value="1"/>
</dbReference>
<feature type="domain" description="Type I restriction modification DNA specificity" evidence="5">
    <location>
        <begin position="9"/>
        <end position="153"/>
    </location>
</feature>
<comment type="similarity">
    <text evidence="1">Belongs to the type-I restriction system S methylase family.</text>
</comment>
<dbReference type="EC" id="3.1.21.3" evidence="6"/>
<accession>A0A841GYY7</accession>
<dbReference type="Gene3D" id="3.90.220.20">
    <property type="entry name" value="DNA methylase specificity domains"/>
    <property type="match status" value="2"/>
</dbReference>
<gene>
    <name evidence="6" type="ORF">HNQ61_002623</name>
</gene>
<dbReference type="GO" id="GO:0009035">
    <property type="term" value="F:type I site-specific deoxyribonuclease activity"/>
    <property type="evidence" value="ECO:0007669"/>
    <property type="project" value="UniProtKB-EC"/>
</dbReference>
<feature type="domain" description="Type I restriction modification DNA specificity" evidence="5">
    <location>
        <begin position="279"/>
        <end position="402"/>
    </location>
</feature>
<dbReference type="Proteomes" id="UP000582837">
    <property type="component" value="Unassembled WGS sequence"/>
</dbReference>
<dbReference type="GO" id="GO:0009307">
    <property type="term" value="P:DNA restriction-modification system"/>
    <property type="evidence" value="ECO:0007669"/>
    <property type="project" value="UniProtKB-KW"/>
</dbReference>
<dbReference type="AlphaFoldDB" id="A0A841GYY7"/>
<dbReference type="GO" id="GO:0003677">
    <property type="term" value="F:DNA binding"/>
    <property type="evidence" value="ECO:0007669"/>
    <property type="project" value="UniProtKB-KW"/>
</dbReference>
<dbReference type="InterPro" id="IPR051212">
    <property type="entry name" value="Type-I_RE_S_subunit"/>
</dbReference>
<evidence type="ECO:0000256" key="2">
    <source>
        <dbReference type="ARBA" id="ARBA00022747"/>
    </source>
</evidence>
<keyword evidence="7" id="KW-1185">Reference proteome</keyword>
<evidence type="ECO:0000313" key="7">
    <source>
        <dbReference type="Proteomes" id="UP000582837"/>
    </source>
</evidence>